<feature type="compositionally biased region" description="Polar residues" evidence="1">
    <location>
        <begin position="1"/>
        <end position="12"/>
    </location>
</feature>
<dbReference type="InterPro" id="IPR001138">
    <property type="entry name" value="Zn2Cys6_DnaBD"/>
</dbReference>
<dbReference type="AlphaFoldDB" id="A0A5N5QV40"/>
<dbReference type="EMBL" id="SSOP01000009">
    <property type="protein sequence ID" value="KAB5595441.1"/>
    <property type="molecule type" value="Genomic_DNA"/>
</dbReference>
<evidence type="ECO:0000256" key="1">
    <source>
        <dbReference type="SAM" id="MobiDB-lite"/>
    </source>
</evidence>
<organism evidence="3 4">
    <name type="scientific">Ceratobasidium theobromae</name>
    <dbReference type="NCBI Taxonomy" id="1582974"/>
    <lineage>
        <taxon>Eukaryota</taxon>
        <taxon>Fungi</taxon>
        <taxon>Dikarya</taxon>
        <taxon>Basidiomycota</taxon>
        <taxon>Agaricomycotina</taxon>
        <taxon>Agaricomycetes</taxon>
        <taxon>Cantharellales</taxon>
        <taxon>Ceratobasidiaceae</taxon>
        <taxon>Ceratobasidium</taxon>
    </lineage>
</organism>
<dbReference type="PROSITE" id="PS00463">
    <property type="entry name" value="ZN2_CY6_FUNGAL_1"/>
    <property type="match status" value="1"/>
</dbReference>
<accession>A0A5N5QV40</accession>
<proteinExistence type="predicted"/>
<dbReference type="Gene3D" id="4.10.240.10">
    <property type="entry name" value="Zn(2)-C6 fungal-type DNA-binding domain"/>
    <property type="match status" value="1"/>
</dbReference>
<dbReference type="SUPFAM" id="SSF57701">
    <property type="entry name" value="Zn2/Cys6 DNA-binding domain"/>
    <property type="match status" value="1"/>
</dbReference>
<comment type="caution">
    <text evidence="3">The sequence shown here is derived from an EMBL/GenBank/DDBJ whole genome shotgun (WGS) entry which is preliminary data.</text>
</comment>
<gene>
    <name evidence="3" type="ORF">CTheo_1118</name>
</gene>
<evidence type="ECO:0000313" key="3">
    <source>
        <dbReference type="EMBL" id="KAB5595441.1"/>
    </source>
</evidence>
<dbReference type="SMART" id="SM00066">
    <property type="entry name" value="GAL4"/>
    <property type="match status" value="1"/>
</dbReference>
<dbReference type="GO" id="GO:0000981">
    <property type="term" value="F:DNA-binding transcription factor activity, RNA polymerase II-specific"/>
    <property type="evidence" value="ECO:0007669"/>
    <property type="project" value="InterPro"/>
</dbReference>
<sequence>MPTSSSPYQRSAPQVGRSKSDTSLMRDKNGCITCRVRQKKCSGIETGRAACSDCLRLNIQCLGVQHNRPDWLRNADALKETKYRIKHHLTEYPVPRGRGPAPERPYLNFFDLIEKYSPRLPGPGLYFCWGHTHSLLTLKVEEYVQPEPSYRMESESPTISIRTPRLKVHPSHHASLSTPSPSSSYAPMPRTPVSPDGSLFPAESGCAYVGGVSPQDAYLGQPDFGYQGMPYVPQVDAYDMMVSPIQMTSPYRHPHPESLFLVPPMIPSPHDYLPDYTSPSARRQ</sequence>
<feature type="compositionally biased region" description="Low complexity" evidence="1">
    <location>
        <begin position="173"/>
        <end position="184"/>
    </location>
</feature>
<dbReference type="OrthoDB" id="5419315at2759"/>
<dbReference type="Proteomes" id="UP000383932">
    <property type="component" value="Unassembled WGS sequence"/>
</dbReference>
<name>A0A5N5QV40_9AGAM</name>
<feature type="region of interest" description="Disordered" evidence="1">
    <location>
        <begin position="170"/>
        <end position="190"/>
    </location>
</feature>
<feature type="region of interest" description="Disordered" evidence="1">
    <location>
        <begin position="1"/>
        <end position="23"/>
    </location>
</feature>
<keyword evidence="4" id="KW-1185">Reference proteome</keyword>
<dbReference type="GO" id="GO:0008270">
    <property type="term" value="F:zinc ion binding"/>
    <property type="evidence" value="ECO:0007669"/>
    <property type="project" value="InterPro"/>
</dbReference>
<protein>
    <submittedName>
        <fullName evidence="3">Fungal zn(2)-cys(6) binuclear cluster domain containing protein</fullName>
    </submittedName>
</protein>
<dbReference type="InterPro" id="IPR036864">
    <property type="entry name" value="Zn2-C6_fun-type_DNA-bd_sf"/>
</dbReference>
<evidence type="ECO:0000313" key="4">
    <source>
        <dbReference type="Proteomes" id="UP000383932"/>
    </source>
</evidence>
<reference evidence="3 4" key="1">
    <citation type="journal article" date="2019" name="Fungal Biol. Biotechnol.">
        <title>Draft genome sequence of fastidious pathogen Ceratobasidium theobromae, which causes vascular-streak dieback in Theobroma cacao.</title>
        <authorList>
            <person name="Ali S.S."/>
            <person name="Asman A."/>
            <person name="Shao J."/>
            <person name="Firmansyah A.P."/>
            <person name="Susilo A.W."/>
            <person name="Rosmana A."/>
            <person name="McMahon P."/>
            <person name="Junaid M."/>
            <person name="Guest D."/>
            <person name="Kheng T.Y."/>
            <person name="Meinhardt L.W."/>
            <person name="Bailey B.A."/>
        </authorList>
    </citation>
    <scope>NUCLEOTIDE SEQUENCE [LARGE SCALE GENOMIC DNA]</scope>
    <source>
        <strain evidence="3 4">CT2</strain>
    </source>
</reference>
<dbReference type="Pfam" id="PF00172">
    <property type="entry name" value="Zn_clus"/>
    <property type="match status" value="1"/>
</dbReference>
<feature type="domain" description="Zn(2)-C6 fungal-type" evidence="2">
    <location>
        <begin position="30"/>
        <end position="61"/>
    </location>
</feature>
<evidence type="ECO:0000259" key="2">
    <source>
        <dbReference type="PROSITE" id="PS50048"/>
    </source>
</evidence>
<dbReference type="CDD" id="cd00067">
    <property type="entry name" value="GAL4"/>
    <property type="match status" value="1"/>
</dbReference>
<dbReference type="PROSITE" id="PS50048">
    <property type="entry name" value="ZN2_CY6_FUNGAL_2"/>
    <property type="match status" value="1"/>
</dbReference>